<keyword evidence="1" id="KW-1133">Transmembrane helix</keyword>
<keyword evidence="1" id="KW-0472">Membrane</keyword>
<protein>
    <submittedName>
        <fullName evidence="2">Uncharacterized protein</fullName>
    </submittedName>
</protein>
<name>A0A7Z9CSA7_RAOTE</name>
<dbReference type="EMBL" id="LR134253">
    <property type="protein sequence ID" value="VED51523.1"/>
    <property type="molecule type" value="Genomic_DNA"/>
</dbReference>
<keyword evidence="3" id="KW-1185">Reference proteome</keyword>
<evidence type="ECO:0000313" key="2">
    <source>
        <dbReference type="EMBL" id="VED51523.1"/>
    </source>
</evidence>
<evidence type="ECO:0000313" key="3">
    <source>
        <dbReference type="Proteomes" id="UP000267630"/>
    </source>
</evidence>
<gene>
    <name evidence="2" type="ORF">NCTC9997_03827</name>
</gene>
<keyword evidence="1" id="KW-0812">Transmembrane</keyword>
<accession>A0A7Z9CSA7</accession>
<organism evidence="2 3">
    <name type="scientific">Raoultella terrigena</name>
    <name type="common">Klebsiella terrigena</name>
    <dbReference type="NCBI Taxonomy" id="577"/>
    <lineage>
        <taxon>Bacteria</taxon>
        <taxon>Pseudomonadati</taxon>
        <taxon>Pseudomonadota</taxon>
        <taxon>Gammaproteobacteria</taxon>
        <taxon>Enterobacterales</taxon>
        <taxon>Enterobacteriaceae</taxon>
        <taxon>Klebsiella/Raoultella group</taxon>
        <taxon>Raoultella</taxon>
    </lineage>
</organism>
<reference evidence="2 3" key="1">
    <citation type="submission" date="2018-12" db="EMBL/GenBank/DDBJ databases">
        <authorList>
            <consortium name="Pathogen Informatics"/>
        </authorList>
    </citation>
    <scope>NUCLEOTIDE SEQUENCE [LARGE SCALE GENOMIC DNA]</scope>
    <source>
        <strain evidence="2 3">NCTC9997</strain>
    </source>
</reference>
<proteinExistence type="predicted"/>
<evidence type="ECO:0000256" key="1">
    <source>
        <dbReference type="SAM" id="Phobius"/>
    </source>
</evidence>
<dbReference type="AlphaFoldDB" id="A0A7Z9CSA7"/>
<sequence length="97" mass="11178">MLSIIRELIKLGVVFFQKKEHRKNGLNTQDCERLNKITVEENQQKFTWRHGLGWVLTIVVIWNFLIIPVLAAFGVMLPPLPLDEVWKLLVILIGGTS</sequence>
<feature type="transmembrane region" description="Helical" evidence="1">
    <location>
        <begin position="52"/>
        <end position="77"/>
    </location>
</feature>
<dbReference type="Proteomes" id="UP000267630">
    <property type="component" value="Chromosome 3"/>
</dbReference>